<dbReference type="AlphaFoldDB" id="A0A059ASB8"/>
<gene>
    <name evidence="1" type="ORF">EUGRSUZ_I02293</name>
</gene>
<evidence type="ECO:0000313" key="1">
    <source>
        <dbReference type="EMBL" id="KCW56561.1"/>
    </source>
</evidence>
<accession>A0A059ASB8</accession>
<dbReference type="EMBL" id="KK198761">
    <property type="protein sequence ID" value="KCW56561.1"/>
    <property type="molecule type" value="Genomic_DNA"/>
</dbReference>
<reference evidence="1" key="1">
    <citation type="submission" date="2013-07" db="EMBL/GenBank/DDBJ databases">
        <title>The genome of Eucalyptus grandis.</title>
        <authorList>
            <person name="Schmutz J."/>
            <person name="Hayes R."/>
            <person name="Myburg A."/>
            <person name="Tuskan G."/>
            <person name="Grattapaglia D."/>
            <person name="Rokhsar D.S."/>
        </authorList>
    </citation>
    <scope>NUCLEOTIDE SEQUENCE</scope>
    <source>
        <tissue evidence="1">Leaf extractions</tissue>
    </source>
</reference>
<dbReference type="InParanoid" id="A0A059ASB8"/>
<dbReference type="Gramene" id="KCW56561">
    <property type="protein sequence ID" value="KCW56561"/>
    <property type="gene ID" value="EUGRSUZ_I02293"/>
</dbReference>
<proteinExistence type="predicted"/>
<sequence length="101" mass="11429">MNLHGLLSSEVGFEMRRFESEACWEPSCARPPFMGGPFSLQTLVRSTFLEFEERGVSHESSPRARHLMVAHLRSSRSKLWPPGRATRPVLPWSGLGPNHQT</sequence>
<name>A0A059ASB8_EUCGR</name>
<organism evidence="1">
    <name type="scientific">Eucalyptus grandis</name>
    <name type="common">Flooded gum</name>
    <dbReference type="NCBI Taxonomy" id="71139"/>
    <lineage>
        <taxon>Eukaryota</taxon>
        <taxon>Viridiplantae</taxon>
        <taxon>Streptophyta</taxon>
        <taxon>Embryophyta</taxon>
        <taxon>Tracheophyta</taxon>
        <taxon>Spermatophyta</taxon>
        <taxon>Magnoliopsida</taxon>
        <taxon>eudicotyledons</taxon>
        <taxon>Gunneridae</taxon>
        <taxon>Pentapetalae</taxon>
        <taxon>rosids</taxon>
        <taxon>malvids</taxon>
        <taxon>Myrtales</taxon>
        <taxon>Myrtaceae</taxon>
        <taxon>Myrtoideae</taxon>
        <taxon>Eucalypteae</taxon>
        <taxon>Eucalyptus</taxon>
    </lineage>
</organism>
<protein>
    <submittedName>
        <fullName evidence="1">Uncharacterized protein</fullName>
    </submittedName>
</protein>